<name>A0A8I1JGI3_PSEPU</name>
<reference evidence="1" key="1">
    <citation type="submission" date="2020-12" db="EMBL/GenBank/DDBJ databases">
        <title>Enhanced detection system for hospital associated transmission using whole genome sequencing surveillance.</title>
        <authorList>
            <person name="Harrison L.H."/>
            <person name="Van Tyne D."/>
            <person name="Marsh J.W."/>
            <person name="Griffith M.P."/>
            <person name="Snyder D.J."/>
            <person name="Cooper V.S."/>
            <person name="Mustapha M."/>
        </authorList>
    </citation>
    <scope>NUCLEOTIDE SEQUENCE</scope>
    <source>
        <strain evidence="1">PSB00042</strain>
    </source>
</reference>
<evidence type="ECO:0000313" key="2">
    <source>
        <dbReference type="Proteomes" id="UP000637061"/>
    </source>
</evidence>
<dbReference type="AlphaFoldDB" id="A0A8I1JGI3"/>
<organism evidence="1 2">
    <name type="scientific">Pseudomonas putida</name>
    <name type="common">Arthrobacter siderocapsulatus</name>
    <dbReference type="NCBI Taxonomy" id="303"/>
    <lineage>
        <taxon>Bacteria</taxon>
        <taxon>Pseudomonadati</taxon>
        <taxon>Pseudomonadota</taxon>
        <taxon>Gammaproteobacteria</taxon>
        <taxon>Pseudomonadales</taxon>
        <taxon>Pseudomonadaceae</taxon>
        <taxon>Pseudomonas</taxon>
    </lineage>
</organism>
<gene>
    <name evidence="1" type="ORF">JEU22_02895</name>
</gene>
<dbReference type="EMBL" id="JAEHTE010000002">
    <property type="protein sequence ID" value="MBI6882847.1"/>
    <property type="molecule type" value="Genomic_DNA"/>
</dbReference>
<proteinExistence type="predicted"/>
<dbReference type="Proteomes" id="UP000637061">
    <property type="component" value="Unassembled WGS sequence"/>
</dbReference>
<evidence type="ECO:0000313" key="1">
    <source>
        <dbReference type="EMBL" id="MBI6882847.1"/>
    </source>
</evidence>
<dbReference type="RefSeq" id="WP_198746471.1">
    <property type="nucleotide sequence ID" value="NZ_JAEHTE010000002.1"/>
</dbReference>
<accession>A0A8I1JGI3</accession>
<protein>
    <submittedName>
        <fullName evidence="1">Uncharacterized protein</fullName>
    </submittedName>
</protein>
<sequence length="244" mass="27280">MQHCNDLVKAYEGLTPQGKLDFLTNLKDSESKDTIKALLITCARSGAWDLLSEAIRISSVRSLLWSVIDDLLVFANHNHSLNQLYACLPVRFSAKEGRLALVFPSTVKSAEIAGEMIRRSAKPGKETFLRAFSSYKSISESPYEYLIITSAMKWSGFPWHEYLTFPSSSSHGDLLKRSLTSSKPGYTLCAIALMRPEQKAEYVTNLVEAGDPAKIYLHMDLKGKWFKKLPANVKSKILSDQIGI</sequence>
<comment type="caution">
    <text evidence="1">The sequence shown here is derived from an EMBL/GenBank/DDBJ whole genome shotgun (WGS) entry which is preliminary data.</text>
</comment>